<accession>A0AAD4N7Y8</accession>
<dbReference type="AlphaFoldDB" id="A0AAD4N7Y8"/>
<name>A0AAD4N7Y8_9BILA</name>
<feature type="compositionally biased region" description="Basic and acidic residues" evidence="1">
    <location>
        <begin position="369"/>
        <end position="386"/>
    </location>
</feature>
<gene>
    <name evidence="3" type="ORF">DdX_06510</name>
</gene>
<dbReference type="EMBL" id="JAKKPZ010000008">
    <property type="protein sequence ID" value="KAI1718096.1"/>
    <property type="molecule type" value="Genomic_DNA"/>
</dbReference>
<keyword evidence="4" id="KW-1185">Reference proteome</keyword>
<comment type="caution">
    <text evidence="3">The sequence shown here is derived from an EMBL/GenBank/DDBJ whole genome shotgun (WGS) entry which is preliminary data.</text>
</comment>
<reference evidence="3" key="1">
    <citation type="submission" date="2022-01" db="EMBL/GenBank/DDBJ databases">
        <title>Genome Sequence Resource for Two Populations of Ditylenchus destructor, the Migratory Endoparasitic Phytonematode.</title>
        <authorList>
            <person name="Zhang H."/>
            <person name="Lin R."/>
            <person name="Xie B."/>
        </authorList>
    </citation>
    <scope>NUCLEOTIDE SEQUENCE</scope>
    <source>
        <strain evidence="3">BazhouSP</strain>
    </source>
</reference>
<organism evidence="3 4">
    <name type="scientific">Ditylenchus destructor</name>
    <dbReference type="NCBI Taxonomy" id="166010"/>
    <lineage>
        <taxon>Eukaryota</taxon>
        <taxon>Metazoa</taxon>
        <taxon>Ecdysozoa</taxon>
        <taxon>Nematoda</taxon>
        <taxon>Chromadorea</taxon>
        <taxon>Rhabditida</taxon>
        <taxon>Tylenchina</taxon>
        <taxon>Tylenchomorpha</taxon>
        <taxon>Sphaerularioidea</taxon>
        <taxon>Anguinidae</taxon>
        <taxon>Anguininae</taxon>
        <taxon>Ditylenchus</taxon>
    </lineage>
</organism>
<evidence type="ECO:0000313" key="4">
    <source>
        <dbReference type="Proteomes" id="UP001201812"/>
    </source>
</evidence>
<proteinExistence type="predicted"/>
<sequence>MSGIQKLLNISLLVCCLTFYLNGISANVKKIKIEVKGHLKCGEHDIPAAVIKIFALHEKERTQIGVVHYHKAAQKKDLLGSVPLKDHPGTEVKPGTRVELEIFSKSPKPECVVTAKPEYRKLEESTHNSFKIEHGQKTNQGIKLELKGHLKCGHSNIPAAVIKVFERKKDGSKHLLGSIHWRRSVSETTLGELYQHEKPEGDIDLEIVTKGGGTGCTVTHDITHRKLSHVKYNEYKIDLGVEDVKQAHIILEGNLVCDGKDIPAAVITVFEHKNHDNKHQIQKIHWRRSATGTVLGNLHLDEAPKGEIELEIVTKSGHTGCTVTCDIPHLKPTHENNAFKINLGKKDVRNKHISEKKNDKAAHPGAKKSSKENDDVNVKHKLDHLPQGKIVHSPKENQNTNQHHPASHNAAGKVQSKKAKRKQEAAERKQKMIKEWEEKYTDYYKITEKLADHVQHNNAKRRHEYGKEVEEQFQKMFNEEGTNVKDKGKIEHLGGKLLKILKTGESQFKQLPKPMQNDHGHKEVLAKIKESRKDLLQACNDHKPERIILGKSNKEKH</sequence>
<keyword evidence="2" id="KW-0732">Signal</keyword>
<evidence type="ECO:0000313" key="3">
    <source>
        <dbReference type="EMBL" id="KAI1718096.1"/>
    </source>
</evidence>
<feature type="signal peptide" evidence="2">
    <location>
        <begin position="1"/>
        <end position="26"/>
    </location>
</feature>
<feature type="region of interest" description="Disordered" evidence="1">
    <location>
        <begin position="354"/>
        <end position="428"/>
    </location>
</feature>
<dbReference type="Proteomes" id="UP001201812">
    <property type="component" value="Unassembled WGS sequence"/>
</dbReference>
<protein>
    <submittedName>
        <fullName evidence="3">Uncharacterized protein</fullName>
    </submittedName>
</protein>
<evidence type="ECO:0000256" key="1">
    <source>
        <dbReference type="SAM" id="MobiDB-lite"/>
    </source>
</evidence>
<evidence type="ECO:0000256" key="2">
    <source>
        <dbReference type="SAM" id="SignalP"/>
    </source>
</evidence>
<feature type="chain" id="PRO_5042048580" evidence="2">
    <location>
        <begin position="27"/>
        <end position="557"/>
    </location>
</feature>